<evidence type="ECO:0000256" key="4">
    <source>
        <dbReference type="ARBA" id="ARBA00011903"/>
    </source>
</evidence>
<keyword evidence="9" id="KW-0547">Nucleotide-binding</keyword>
<feature type="domain" description="AAA" evidence="18">
    <location>
        <begin position="578"/>
        <end position="718"/>
    </location>
</feature>
<evidence type="ECO:0000256" key="7">
    <source>
        <dbReference type="ARBA" id="ARBA00022679"/>
    </source>
</evidence>
<comment type="catalytic activity">
    <reaction evidence="15">
        <text>L-tyrosyl-[protein] + ATP = O-phospho-L-tyrosyl-[protein] + ADP + H(+)</text>
        <dbReference type="Rhea" id="RHEA:10596"/>
        <dbReference type="Rhea" id="RHEA-COMP:10136"/>
        <dbReference type="Rhea" id="RHEA-COMP:20101"/>
        <dbReference type="ChEBI" id="CHEBI:15378"/>
        <dbReference type="ChEBI" id="CHEBI:30616"/>
        <dbReference type="ChEBI" id="CHEBI:46858"/>
        <dbReference type="ChEBI" id="CHEBI:61978"/>
        <dbReference type="ChEBI" id="CHEBI:456216"/>
        <dbReference type="EC" id="2.7.10.2"/>
    </reaction>
</comment>
<keyword evidence="5" id="KW-1003">Cell membrane</keyword>
<gene>
    <name evidence="20" type="ORF">ACFQZI_03235</name>
</gene>
<dbReference type="EC" id="2.7.10.2" evidence="4"/>
<evidence type="ECO:0000259" key="17">
    <source>
        <dbReference type="Pfam" id="PF02706"/>
    </source>
</evidence>
<evidence type="ECO:0000256" key="13">
    <source>
        <dbReference type="ARBA" id="ARBA00023136"/>
    </source>
</evidence>
<proteinExistence type="inferred from homology"/>
<comment type="similarity">
    <text evidence="2">Belongs to the CpsD/CapB family.</text>
</comment>
<dbReference type="Proteomes" id="UP001597073">
    <property type="component" value="Unassembled WGS sequence"/>
</dbReference>
<protein>
    <recommendedName>
        <fullName evidence="4">non-specific protein-tyrosine kinase</fullName>
        <ecNumber evidence="4">2.7.10.2</ecNumber>
    </recommendedName>
</protein>
<evidence type="ECO:0000256" key="11">
    <source>
        <dbReference type="ARBA" id="ARBA00022840"/>
    </source>
</evidence>
<keyword evidence="14" id="KW-0829">Tyrosine-protein kinase</keyword>
<sequence>MTNNDNLNDFIDQEREGTNFRELLFRYLRYWPWIFLSIIFFLCLGYVYVKFATPLYQVETDLLIKDNKQGAGNSNDLLKDLDMFSSGKIIDNEIQILKSKTIMEKVVEKLNLETFYYYTQTIKQSEAYGNIPFTVQLINKNSNVDYNTRTKIHLLNNSVVEINGVKYPVGFPIKTEIGVLQVNLNPNWNKKQNTIYEVRFNTVENVAKYFSQKLRINPVSKQATVLNISLEDAIPQRGKDILNNLILEYNQAAIEDKNKITSNTLKFIDERLSVIAQDLSSVEKNVEQYKSSNQITDIGAESKEFITGIGANDAELNKIGIRISVLSNLENYLRTSGKSSASLPSMFGIDDPTLLGLVQQLGDIQLKRQSLLQTVPETNPIVSSFDDQITSLKQQISSAVENLKKGLQITRQQLEMKNNSFESVIKKVPVKERGLLDVMRQQEIKNNLFTYLLQKREETAMQLASGVADSRTLDAAWSSSTPVKPVKSVIYTFFLLIGVLLPIAIIYISSLLNFRITRKQDIEKVTKAPILAEISHSSESGPLLVVTKPRSMIAEQVRSLRTNLQFVISDPSKKVLLFTSSMSGEGKSFISLNLGASLAMSGKKVVILELDLRKPKLHQSLDISNDNGLSNYLIGQVDYSKIIKKVPIQENYYIITSGAIPPNPAELLVNGKIDELIEKLKTEFDYILLDAPPVGLVTDAQILGKFSDTTLYIVRHDYTAKSQLYAINNYYVTRKFKNLNIVMNAINLQKTYGYGYGYGYSYGYGGYYQEDEKEKKGFFKNLFNK</sequence>
<evidence type="ECO:0000256" key="10">
    <source>
        <dbReference type="ARBA" id="ARBA00022777"/>
    </source>
</evidence>
<dbReference type="PANTHER" id="PTHR32309">
    <property type="entry name" value="TYROSINE-PROTEIN KINASE"/>
    <property type="match status" value="1"/>
</dbReference>
<feature type="transmembrane region" description="Helical" evidence="16">
    <location>
        <begin position="30"/>
        <end position="49"/>
    </location>
</feature>
<evidence type="ECO:0000256" key="8">
    <source>
        <dbReference type="ARBA" id="ARBA00022692"/>
    </source>
</evidence>
<evidence type="ECO:0000259" key="19">
    <source>
        <dbReference type="Pfam" id="PF13807"/>
    </source>
</evidence>
<accession>A0ABW2ZB58</accession>
<dbReference type="InterPro" id="IPR050445">
    <property type="entry name" value="Bact_polysacc_biosynth/exp"/>
</dbReference>
<dbReference type="Gene3D" id="3.40.50.300">
    <property type="entry name" value="P-loop containing nucleotide triphosphate hydrolases"/>
    <property type="match status" value="1"/>
</dbReference>
<evidence type="ECO:0000259" key="18">
    <source>
        <dbReference type="Pfam" id="PF13614"/>
    </source>
</evidence>
<evidence type="ECO:0000256" key="12">
    <source>
        <dbReference type="ARBA" id="ARBA00022989"/>
    </source>
</evidence>
<comment type="caution">
    <text evidence="20">The sequence shown here is derived from an EMBL/GenBank/DDBJ whole genome shotgun (WGS) entry which is preliminary data.</text>
</comment>
<evidence type="ECO:0000256" key="9">
    <source>
        <dbReference type="ARBA" id="ARBA00022741"/>
    </source>
</evidence>
<dbReference type="SUPFAM" id="SSF52540">
    <property type="entry name" value="P-loop containing nucleoside triphosphate hydrolases"/>
    <property type="match status" value="1"/>
</dbReference>
<dbReference type="EMBL" id="JBHTIA010000003">
    <property type="protein sequence ID" value="MFD0763847.1"/>
    <property type="molecule type" value="Genomic_DNA"/>
</dbReference>
<dbReference type="NCBIfam" id="TIGR01007">
    <property type="entry name" value="eps_fam"/>
    <property type="match status" value="1"/>
</dbReference>
<feature type="domain" description="Tyrosine-protein kinase G-rich" evidence="19">
    <location>
        <begin position="433"/>
        <end position="508"/>
    </location>
</feature>
<dbReference type="PANTHER" id="PTHR32309:SF13">
    <property type="entry name" value="FERRIC ENTEROBACTIN TRANSPORT PROTEIN FEPE"/>
    <property type="match status" value="1"/>
</dbReference>
<evidence type="ECO:0000256" key="3">
    <source>
        <dbReference type="ARBA" id="ARBA00008883"/>
    </source>
</evidence>
<comment type="similarity">
    <text evidence="3">Belongs to the etk/wzc family.</text>
</comment>
<comment type="subcellular location">
    <subcellularLocation>
        <location evidence="1">Cell inner membrane</location>
        <topology evidence="1">Multi-pass membrane protein</topology>
    </subcellularLocation>
</comment>
<keyword evidence="13 16" id="KW-0472">Membrane</keyword>
<keyword evidence="7" id="KW-0808">Transferase</keyword>
<keyword evidence="8 16" id="KW-0812">Transmembrane</keyword>
<dbReference type="InterPro" id="IPR003856">
    <property type="entry name" value="LPS_length_determ_N"/>
</dbReference>
<evidence type="ECO:0000256" key="16">
    <source>
        <dbReference type="SAM" id="Phobius"/>
    </source>
</evidence>
<keyword evidence="6" id="KW-0997">Cell inner membrane</keyword>
<evidence type="ECO:0000256" key="6">
    <source>
        <dbReference type="ARBA" id="ARBA00022519"/>
    </source>
</evidence>
<dbReference type="RefSeq" id="WP_377138319.1">
    <property type="nucleotide sequence ID" value="NZ_JBHTIA010000003.1"/>
</dbReference>
<evidence type="ECO:0000313" key="20">
    <source>
        <dbReference type="EMBL" id="MFD0763847.1"/>
    </source>
</evidence>
<evidence type="ECO:0000256" key="14">
    <source>
        <dbReference type="ARBA" id="ARBA00023137"/>
    </source>
</evidence>
<evidence type="ECO:0000313" key="21">
    <source>
        <dbReference type="Proteomes" id="UP001597073"/>
    </source>
</evidence>
<dbReference type="Pfam" id="PF02706">
    <property type="entry name" value="Wzz"/>
    <property type="match status" value="1"/>
</dbReference>
<feature type="domain" description="Polysaccharide chain length determinant N-terminal" evidence="17">
    <location>
        <begin position="19"/>
        <end position="110"/>
    </location>
</feature>
<keyword evidence="10" id="KW-0418">Kinase</keyword>
<evidence type="ECO:0000256" key="5">
    <source>
        <dbReference type="ARBA" id="ARBA00022475"/>
    </source>
</evidence>
<dbReference type="InterPro" id="IPR027417">
    <property type="entry name" value="P-loop_NTPase"/>
</dbReference>
<name>A0ABW2ZB58_9SPHI</name>
<reference evidence="21" key="1">
    <citation type="journal article" date="2019" name="Int. J. Syst. Evol. Microbiol.">
        <title>The Global Catalogue of Microorganisms (GCM) 10K type strain sequencing project: providing services to taxonomists for standard genome sequencing and annotation.</title>
        <authorList>
            <consortium name="The Broad Institute Genomics Platform"/>
            <consortium name="The Broad Institute Genome Sequencing Center for Infectious Disease"/>
            <person name="Wu L."/>
            <person name="Ma J."/>
        </authorList>
    </citation>
    <scope>NUCLEOTIDE SEQUENCE [LARGE SCALE GENOMIC DNA]</scope>
    <source>
        <strain evidence="21">CCUG 60742</strain>
    </source>
</reference>
<organism evidence="20 21">
    <name type="scientific">Mucilaginibacter lutimaris</name>
    <dbReference type="NCBI Taxonomy" id="931629"/>
    <lineage>
        <taxon>Bacteria</taxon>
        <taxon>Pseudomonadati</taxon>
        <taxon>Bacteroidota</taxon>
        <taxon>Sphingobacteriia</taxon>
        <taxon>Sphingobacteriales</taxon>
        <taxon>Sphingobacteriaceae</taxon>
        <taxon>Mucilaginibacter</taxon>
    </lineage>
</organism>
<evidence type="ECO:0000256" key="1">
    <source>
        <dbReference type="ARBA" id="ARBA00004429"/>
    </source>
</evidence>
<keyword evidence="11" id="KW-0067">ATP-binding</keyword>
<dbReference type="Pfam" id="PF13807">
    <property type="entry name" value="GNVR"/>
    <property type="match status" value="1"/>
</dbReference>
<dbReference type="InterPro" id="IPR005702">
    <property type="entry name" value="Wzc-like_C"/>
</dbReference>
<evidence type="ECO:0000256" key="2">
    <source>
        <dbReference type="ARBA" id="ARBA00007316"/>
    </source>
</evidence>
<dbReference type="CDD" id="cd05387">
    <property type="entry name" value="BY-kinase"/>
    <property type="match status" value="1"/>
</dbReference>
<feature type="transmembrane region" description="Helical" evidence="16">
    <location>
        <begin position="489"/>
        <end position="514"/>
    </location>
</feature>
<keyword evidence="12 16" id="KW-1133">Transmembrane helix</keyword>
<keyword evidence="21" id="KW-1185">Reference proteome</keyword>
<dbReference type="InterPro" id="IPR025669">
    <property type="entry name" value="AAA_dom"/>
</dbReference>
<dbReference type="Pfam" id="PF13614">
    <property type="entry name" value="AAA_31"/>
    <property type="match status" value="1"/>
</dbReference>
<dbReference type="InterPro" id="IPR032807">
    <property type="entry name" value="GNVR"/>
</dbReference>
<evidence type="ECO:0000256" key="15">
    <source>
        <dbReference type="ARBA" id="ARBA00051245"/>
    </source>
</evidence>